<dbReference type="Gene3D" id="1.20.5.1930">
    <property type="match status" value="1"/>
</dbReference>
<keyword evidence="3" id="KW-0902">Two-component regulatory system</keyword>
<feature type="transmembrane region" description="Helical" evidence="4">
    <location>
        <begin position="751"/>
        <end position="772"/>
    </location>
</feature>
<feature type="domain" description="Histidine kinase/HSP90-like ATPase" evidence="6">
    <location>
        <begin position="899"/>
        <end position="994"/>
    </location>
</feature>
<dbReference type="Pfam" id="PF07730">
    <property type="entry name" value="HisKA_3"/>
    <property type="match status" value="1"/>
</dbReference>
<dbReference type="Pfam" id="PF07494">
    <property type="entry name" value="Reg_prop"/>
    <property type="match status" value="5"/>
</dbReference>
<dbReference type="InterPro" id="IPR011123">
    <property type="entry name" value="Y_Y_Y"/>
</dbReference>
<keyword evidence="5" id="KW-0732">Signal</keyword>
<keyword evidence="4" id="KW-1133">Transmembrane helix</keyword>
<dbReference type="InterPro" id="IPR011712">
    <property type="entry name" value="Sig_transdc_His_kin_sub3_dim/P"/>
</dbReference>
<dbReference type="Gene3D" id="2.60.40.10">
    <property type="entry name" value="Immunoglobulins"/>
    <property type="match status" value="1"/>
</dbReference>
<dbReference type="InterPro" id="IPR003594">
    <property type="entry name" value="HATPase_dom"/>
</dbReference>
<organism evidence="7 8">
    <name type="scientific">Pedosphaera parvula (strain Ellin514)</name>
    <dbReference type="NCBI Taxonomy" id="320771"/>
    <lineage>
        <taxon>Bacteria</taxon>
        <taxon>Pseudomonadati</taxon>
        <taxon>Verrucomicrobiota</taxon>
        <taxon>Pedosphaerae</taxon>
        <taxon>Pedosphaerales</taxon>
        <taxon>Pedosphaeraceae</taxon>
        <taxon>Pedosphaera</taxon>
    </lineage>
</organism>
<dbReference type="Pfam" id="PF02518">
    <property type="entry name" value="HATPase_c"/>
    <property type="match status" value="1"/>
</dbReference>
<dbReference type="GO" id="GO:0016020">
    <property type="term" value="C:membrane"/>
    <property type="evidence" value="ECO:0007669"/>
    <property type="project" value="InterPro"/>
</dbReference>
<accession>B9XEI3</accession>
<keyword evidence="1" id="KW-0808">Transferase</keyword>
<dbReference type="RefSeq" id="WP_007414231.1">
    <property type="nucleotide sequence ID" value="NZ_ABOX02000008.1"/>
</dbReference>
<dbReference type="SMART" id="SM00387">
    <property type="entry name" value="HATPase_c"/>
    <property type="match status" value="1"/>
</dbReference>
<dbReference type="PANTHER" id="PTHR24421">
    <property type="entry name" value="NITRATE/NITRITE SENSOR PROTEIN NARX-RELATED"/>
    <property type="match status" value="1"/>
</dbReference>
<name>B9XEI3_PEDPL</name>
<dbReference type="STRING" id="320771.Cflav_PD4737"/>
<dbReference type="InterPro" id="IPR036890">
    <property type="entry name" value="HATPase_C_sf"/>
</dbReference>
<dbReference type="GO" id="GO:0046983">
    <property type="term" value="F:protein dimerization activity"/>
    <property type="evidence" value="ECO:0007669"/>
    <property type="project" value="InterPro"/>
</dbReference>
<keyword evidence="4" id="KW-0812">Transmembrane</keyword>
<comment type="caution">
    <text evidence="7">The sequence shown here is derived from an EMBL/GenBank/DDBJ whole genome shotgun (WGS) entry which is preliminary data.</text>
</comment>
<proteinExistence type="predicted"/>
<dbReference type="OrthoDB" id="176203at2"/>
<dbReference type="SUPFAM" id="SSF63829">
    <property type="entry name" value="Calcium-dependent phosphotriesterase"/>
    <property type="match status" value="2"/>
</dbReference>
<dbReference type="InterPro" id="IPR050482">
    <property type="entry name" value="Sensor_HK_TwoCompSys"/>
</dbReference>
<dbReference type="Gene3D" id="3.30.565.10">
    <property type="entry name" value="Histidine kinase-like ATPase, C-terminal domain"/>
    <property type="match status" value="1"/>
</dbReference>
<protein>
    <submittedName>
        <fullName evidence="7">Histidine kinase</fullName>
    </submittedName>
</protein>
<dbReference type="Pfam" id="PF07495">
    <property type="entry name" value="Y_Y_Y"/>
    <property type="match status" value="1"/>
</dbReference>
<keyword evidence="4" id="KW-0472">Membrane</keyword>
<evidence type="ECO:0000256" key="1">
    <source>
        <dbReference type="ARBA" id="ARBA00022679"/>
    </source>
</evidence>
<dbReference type="EMBL" id="ABOX02000008">
    <property type="protein sequence ID" value="EEF61697.1"/>
    <property type="molecule type" value="Genomic_DNA"/>
</dbReference>
<reference evidence="7 8" key="1">
    <citation type="journal article" date="2011" name="J. Bacteriol.">
        <title>Genome sequence of 'Pedosphaera parvula' Ellin514, an aerobic Verrucomicrobial isolate from pasture soil.</title>
        <authorList>
            <person name="Kant R."/>
            <person name="van Passel M.W."/>
            <person name="Sangwan P."/>
            <person name="Palva A."/>
            <person name="Lucas S."/>
            <person name="Copeland A."/>
            <person name="Lapidus A."/>
            <person name="Glavina Del Rio T."/>
            <person name="Dalin E."/>
            <person name="Tice H."/>
            <person name="Bruce D."/>
            <person name="Goodwin L."/>
            <person name="Pitluck S."/>
            <person name="Chertkov O."/>
            <person name="Larimer F.W."/>
            <person name="Land M.L."/>
            <person name="Hauser L."/>
            <person name="Brettin T.S."/>
            <person name="Detter J.C."/>
            <person name="Han S."/>
            <person name="de Vos W.M."/>
            <person name="Janssen P.H."/>
            <person name="Smidt H."/>
        </authorList>
    </citation>
    <scope>NUCLEOTIDE SEQUENCE [LARGE SCALE GENOMIC DNA]</scope>
    <source>
        <strain evidence="7 8">Ellin514</strain>
    </source>
</reference>
<feature type="chain" id="PRO_5002894727" evidence="5">
    <location>
        <begin position="27"/>
        <end position="1004"/>
    </location>
</feature>
<dbReference type="GO" id="GO:0000155">
    <property type="term" value="F:phosphorelay sensor kinase activity"/>
    <property type="evidence" value="ECO:0007669"/>
    <property type="project" value="InterPro"/>
</dbReference>
<evidence type="ECO:0000313" key="7">
    <source>
        <dbReference type="EMBL" id="EEF61697.1"/>
    </source>
</evidence>
<evidence type="ECO:0000256" key="5">
    <source>
        <dbReference type="SAM" id="SignalP"/>
    </source>
</evidence>
<feature type="signal peptide" evidence="5">
    <location>
        <begin position="1"/>
        <end position="26"/>
    </location>
</feature>
<dbReference type="InterPro" id="IPR013783">
    <property type="entry name" value="Ig-like_fold"/>
</dbReference>
<dbReference type="AlphaFoldDB" id="B9XEI3"/>
<evidence type="ECO:0000256" key="3">
    <source>
        <dbReference type="ARBA" id="ARBA00023012"/>
    </source>
</evidence>
<dbReference type="SUPFAM" id="SSF55874">
    <property type="entry name" value="ATPase domain of HSP90 chaperone/DNA topoisomerase II/histidine kinase"/>
    <property type="match status" value="1"/>
</dbReference>
<evidence type="ECO:0000313" key="8">
    <source>
        <dbReference type="Proteomes" id="UP000003688"/>
    </source>
</evidence>
<dbReference type="InterPro" id="IPR011110">
    <property type="entry name" value="Reg_prop"/>
</dbReference>
<dbReference type="PANTHER" id="PTHR24421:SF63">
    <property type="entry name" value="SENSOR HISTIDINE KINASE DESK"/>
    <property type="match status" value="1"/>
</dbReference>
<gene>
    <name evidence="7" type="ORF">Cflav_PD4737</name>
</gene>
<dbReference type="InterPro" id="IPR015943">
    <property type="entry name" value="WD40/YVTN_repeat-like_dom_sf"/>
</dbReference>
<sequence length="1004" mass="110562" precursor="true">MPKYRWLSLTCMWVLLVLLSSSPSFASTGFKVDVFGVQDGLPQGSVISLIQTRDGYLWMGTLGGLVRFDGMRFKVFDISNTPGLNSSEIVYLFEDSRSNLWVGTQSTGVLLIKDGKVSSLNDFDKGQESRLVSVCEDDNGVVWLYTADGQLARYRDGRVIRVPGRLPPSLYRSVIMEEGRTLWVGMDHRQVGLNPGAVAHSDALPPLEYDVRLARLELLLASKGGGYWRVADGHVQKCQGNRVEKDLGGYPWKKLPTCACEDQQGNLIVGTLGDGLWWLEADGTFTQISEKQGLSHSYLLSLTMDREGNLWAGTDGGGLNRIRTKNFKAAEISSLPLTVQSICEDAAGGLWISTKGGARYLNGPELKEYGPIQGLASTNGQSIFVDRNQTVWAGTDGLGLFQLQDRLFQEAPGSADIGRKIQVIYQDAKGVLWVGTEKGLARWDEQAWKLFPIREGLGVRALANGTHGELLVGTDGGGLYLFAHDKFTHFGTEAGLAEEKVSSLLLDGEGVLWMGTRGKGLLRSKAGQWTRFSMDDGLASNSINYLLDDGLGFLWLGSYGGLLRVQKQQLAEFAKGKSSSITCRVYGEADGLPSGECTAGSQPAACRTRDGKLWFPTSLGLGWIDPSKIQRNTNPPPIVIESVLVDGRSQNTNGVRTKLPDTITLKPGQERIDIEFTSLNLAARDKARFQYRMERHEKEWTDAGNRRIASYPKLPPGNYRFQVKAWNEDGVGSTADSTLAFVVEPPFWRTWWFITATTLLLVGIIVGIVHYVSTQKLQHQLASLKQQQALEKERQRIARDIHDQVGASLTQVSMLGEMVESDKDVPEEVEAHGQQIAQTARETAKALDEIVWAVNPSNDTLDGLITYFCKYAQEYLSVANLRYRLDVPQNLPNTPIPPDLRHNIFLAAKEAVTNIVKHSKASAARIRLHLETDRFVLDIEDNGKGMADMDPARAKTRNGLSNMRKRLEEVGGSFSIGPGAEGGTLVRLSAPLGNHKFDANRKAV</sequence>
<dbReference type="CDD" id="cd16917">
    <property type="entry name" value="HATPase_UhpB-NarQ-NarX-like"/>
    <property type="match status" value="1"/>
</dbReference>
<dbReference type="Proteomes" id="UP000003688">
    <property type="component" value="Unassembled WGS sequence"/>
</dbReference>
<evidence type="ECO:0000256" key="4">
    <source>
        <dbReference type="SAM" id="Phobius"/>
    </source>
</evidence>
<dbReference type="Gene3D" id="2.130.10.10">
    <property type="entry name" value="YVTN repeat-like/Quinoprotein amine dehydrogenase"/>
    <property type="match status" value="2"/>
</dbReference>
<keyword evidence="8" id="KW-1185">Reference proteome</keyword>
<evidence type="ECO:0000259" key="6">
    <source>
        <dbReference type="SMART" id="SM00387"/>
    </source>
</evidence>
<evidence type="ECO:0000256" key="2">
    <source>
        <dbReference type="ARBA" id="ARBA00022777"/>
    </source>
</evidence>
<keyword evidence="2 7" id="KW-0418">Kinase</keyword>